<keyword evidence="3" id="KW-1185">Reference proteome</keyword>
<evidence type="ECO:0000313" key="3">
    <source>
        <dbReference type="Proteomes" id="UP000176294"/>
    </source>
</evidence>
<protein>
    <submittedName>
        <fullName evidence="2">Uncharacterized protein</fullName>
    </submittedName>
</protein>
<dbReference type="Proteomes" id="UP000176294">
    <property type="component" value="Unassembled WGS sequence"/>
</dbReference>
<proteinExistence type="predicted"/>
<dbReference type="AlphaFoldDB" id="A0A1G1T556"/>
<organism evidence="2 3">
    <name type="scientific">Hymenobacter lapidarius</name>
    <dbReference type="NCBI Taxonomy" id="1908237"/>
    <lineage>
        <taxon>Bacteria</taxon>
        <taxon>Pseudomonadati</taxon>
        <taxon>Bacteroidota</taxon>
        <taxon>Cytophagia</taxon>
        <taxon>Cytophagales</taxon>
        <taxon>Hymenobacteraceae</taxon>
        <taxon>Hymenobacter</taxon>
    </lineage>
</organism>
<evidence type="ECO:0000313" key="2">
    <source>
        <dbReference type="EMBL" id="OGX86010.1"/>
    </source>
</evidence>
<sequence length="85" mass="9495">MRKLSWLLAGLFLLSLYGWFNNRISYKYEAEFAEKKLLATGGSQAALSKVRARGQQLDQQLLFLKAASIGLIIAISLSVYKTPKS</sequence>
<accession>A0A1G1T556</accession>
<reference evidence="2 3" key="1">
    <citation type="submission" date="2016-08" db="EMBL/GenBank/DDBJ databases">
        <title>Hymenobacter coccineus sp. nov., Hymenobacter lapidarius sp. nov. and Hymenobacter glacialis sp. nov., isolated from Antarctic soil.</title>
        <authorList>
            <person name="Sedlacek I."/>
            <person name="Kralova S."/>
            <person name="Kyrova K."/>
            <person name="Maslanova I."/>
            <person name="Stankova E."/>
            <person name="Vrbovska V."/>
            <person name="Nemec M."/>
            <person name="Bartak M."/>
            <person name="Svec P."/>
            <person name="Busse H.-J."/>
            <person name="Pantucek R."/>
        </authorList>
    </citation>
    <scope>NUCLEOTIDE SEQUENCE [LARGE SCALE GENOMIC DNA]</scope>
    <source>
        <strain evidence="2 3">CCM 8643</strain>
    </source>
</reference>
<dbReference type="STRING" id="1908237.BEN47_13610"/>
<gene>
    <name evidence="2" type="ORF">BEN47_13610</name>
</gene>
<dbReference type="RefSeq" id="WP_070727694.1">
    <property type="nucleotide sequence ID" value="NZ_MDZB01000100.1"/>
</dbReference>
<dbReference type="EMBL" id="MDZB01000100">
    <property type="protein sequence ID" value="OGX86010.1"/>
    <property type="molecule type" value="Genomic_DNA"/>
</dbReference>
<evidence type="ECO:0000256" key="1">
    <source>
        <dbReference type="SAM" id="Phobius"/>
    </source>
</evidence>
<keyword evidence="1" id="KW-0812">Transmembrane</keyword>
<comment type="caution">
    <text evidence="2">The sequence shown here is derived from an EMBL/GenBank/DDBJ whole genome shotgun (WGS) entry which is preliminary data.</text>
</comment>
<keyword evidence="1" id="KW-1133">Transmembrane helix</keyword>
<keyword evidence="1" id="KW-0472">Membrane</keyword>
<dbReference type="OrthoDB" id="9917618at2"/>
<feature type="transmembrane region" description="Helical" evidence="1">
    <location>
        <begin position="61"/>
        <end position="80"/>
    </location>
</feature>
<name>A0A1G1T556_9BACT</name>